<feature type="compositionally biased region" description="Polar residues" evidence="1">
    <location>
        <begin position="102"/>
        <end position="117"/>
    </location>
</feature>
<gene>
    <name evidence="2" type="ORF">K7432_005849</name>
</gene>
<keyword evidence="3" id="KW-1185">Reference proteome</keyword>
<accession>A0ABR2W3E1</accession>
<organism evidence="2 3">
    <name type="scientific">Basidiobolus ranarum</name>
    <dbReference type="NCBI Taxonomy" id="34480"/>
    <lineage>
        <taxon>Eukaryota</taxon>
        <taxon>Fungi</taxon>
        <taxon>Fungi incertae sedis</taxon>
        <taxon>Zoopagomycota</taxon>
        <taxon>Entomophthoromycotina</taxon>
        <taxon>Basidiobolomycetes</taxon>
        <taxon>Basidiobolales</taxon>
        <taxon>Basidiobolaceae</taxon>
        <taxon>Basidiobolus</taxon>
    </lineage>
</organism>
<feature type="compositionally biased region" description="Basic and acidic residues" evidence="1">
    <location>
        <begin position="87"/>
        <end position="101"/>
    </location>
</feature>
<sequence>MFKFDLFKSSEHSKHPSQLLPSRSSSVPTQKRPNHQLNTLRSSSLSGRSHTTSTDSSQSLPQNPRLPKVYIDDASSVTVTRRSPRSQIDHGRSKSYAEPKKNQFNSTNSRKSYPESSNRSRDTVSLGKRSRAVREGSIRTNQSPRSSLPVNVYNIERIETPYTFQISSEEGNGSYIFKTVRHWYQRKSRILYSGEQELFRAKKNRLLGFLNVSSKLLPQKFHFLIPRFDRGIYPFEIDGRRFFWDYEKNVYLRCFTMTEMELVGQIFWKEGIMPSISSASTNYRFSITSGDSETVARLVIVQDFAHITPICSTMIFTGLLLLNKSI</sequence>
<name>A0ABR2W3E1_9FUNG</name>
<dbReference type="Proteomes" id="UP001479436">
    <property type="component" value="Unassembled WGS sequence"/>
</dbReference>
<evidence type="ECO:0000313" key="3">
    <source>
        <dbReference type="Proteomes" id="UP001479436"/>
    </source>
</evidence>
<feature type="compositionally biased region" description="Basic and acidic residues" evidence="1">
    <location>
        <begin position="1"/>
        <end position="14"/>
    </location>
</feature>
<reference evidence="2 3" key="1">
    <citation type="submission" date="2023-04" db="EMBL/GenBank/DDBJ databases">
        <title>Genome of Basidiobolus ranarum AG-B5.</title>
        <authorList>
            <person name="Stajich J.E."/>
            <person name="Carter-House D."/>
            <person name="Gryganskyi A."/>
        </authorList>
    </citation>
    <scope>NUCLEOTIDE SEQUENCE [LARGE SCALE GENOMIC DNA]</scope>
    <source>
        <strain evidence="2 3">AG-B5</strain>
    </source>
</reference>
<proteinExistence type="predicted"/>
<comment type="caution">
    <text evidence="2">The sequence shown here is derived from an EMBL/GenBank/DDBJ whole genome shotgun (WGS) entry which is preliminary data.</text>
</comment>
<feature type="region of interest" description="Disordered" evidence="1">
    <location>
        <begin position="1"/>
        <end position="146"/>
    </location>
</feature>
<feature type="compositionally biased region" description="Low complexity" evidence="1">
    <location>
        <begin position="39"/>
        <end position="54"/>
    </location>
</feature>
<evidence type="ECO:0000256" key="1">
    <source>
        <dbReference type="SAM" id="MobiDB-lite"/>
    </source>
</evidence>
<feature type="compositionally biased region" description="Polar residues" evidence="1">
    <location>
        <begin position="19"/>
        <end position="38"/>
    </location>
</feature>
<evidence type="ECO:0000313" key="2">
    <source>
        <dbReference type="EMBL" id="KAK9717933.1"/>
    </source>
</evidence>
<protein>
    <recommendedName>
        <fullName evidence="4">Phospholipid scramblase</fullName>
    </recommendedName>
</protein>
<evidence type="ECO:0008006" key="4">
    <source>
        <dbReference type="Google" id="ProtNLM"/>
    </source>
</evidence>
<dbReference type="EMBL" id="JASJQH010007117">
    <property type="protein sequence ID" value="KAK9717933.1"/>
    <property type="molecule type" value="Genomic_DNA"/>
</dbReference>